<proteinExistence type="predicted"/>
<evidence type="ECO:0000313" key="1">
    <source>
        <dbReference type="EMBL" id="KAK2179111.1"/>
    </source>
</evidence>
<dbReference type="EMBL" id="JAODUO010000513">
    <property type="protein sequence ID" value="KAK2179111.1"/>
    <property type="molecule type" value="Genomic_DNA"/>
</dbReference>
<reference evidence="1" key="1">
    <citation type="journal article" date="2023" name="Mol. Biol. Evol.">
        <title>Third-Generation Sequencing Reveals the Adaptive Role of the Epigenome in Three Deep-Sea Polychaetes.</title>
        <authorList>
            <person name="Perez M."/>
            <person name="Aroh O."/>
            <person name="Sun Y."/>
            <person name="Lan Y."/>
            <person name="Juniper S.K."/>
            <person name="Young C.R."/>
            <person name="Angers B."/>
            <person name="Qian P.Y."/>
        </authorList>
    </citation>
    <scope>NUCLEOTIDE SEQUENCE</scope>
    <source>
        <strain evidence="1">R07B-5</strain>
    </source>
</reference>
<organism evidence="1 2">
    <name type="scientific">Ridgeia piscesae</name>
    <name type="common">Tubeworm</name>
    <dbReference type="NCBI Taxonomy" id="27915"/>
    <lineage>
        <taxon>Eukaryota</taxon>
        <taxon>Metazoa</taxon>
        <taxon>Spiralia</taxon>
        <taxon>Lophotrochozoa</taxon>
        <taxon>Annelida</taxon>
        <taxon>Polychaeta</taxon>
        <taxon>Sedentaria</taxon>
        <taxon>Canalipalpata</taxon>
        <taxon>Sabellida</taxon>
        <taxon>Siboglinidae</taxon>
        <taxon>Ridgeia</taxon>
    </lineage>
</organism>
<name>A0AAD9NSM0_RIDPI</name>
<evidence type="ECO:0000313" key="2">
    <source>
        <dbReference type="Proteomes" id="UP001209878"/>
    </source>
</evidence>
<sequence length="115" mass="13597">MLSDWPVASREEQTHFLFKDDFLTYLNHHRYQLSLSNTTEKIELATYSAMISQMMNWFTDAVRRDETKGTWKELVALQQVSVRESLVFPWSFCRDPLGLSLNRNIFNNELCSNRS</sequence>
<accession>A0AAD9NSM0</accession>
<dbReference type="Proteomes" id="UP001209878">
    <property type="component" value="Unassembled WGS sequence"/>
</dbReference>
<comment type="caution">
    <text evidence="1">The sequence shown here is derived from an EMBL/GenBank/DDBJ whole genome shotgun (WGS) entry which is preliminary data.</text>
</comment>
<gene>
    <name evidence="1" type="ORF">NP493_513g01018</name>
</gene>
<dbReference type="AlphaFoldDB" id="A0AAD9NSM0"/>
<protein>
    <submittedName>
        <fullName evidence="1">Uncharacterized protein</fullName>
    </submittedName>
</protein>
<keyword evidence="2" id="KW-1185">Reference proteome</keyword>